<dbReference type="Gene3D" id="3.30.450.20">
    <property type="entry name" value="PAS domain"/>
    <property type="match status" value="2"/>
</dbReference>
<dbReference type="SMART" id="SM00086">
    <property type="entry name" value="PAC"/>
    <property type="match status" value="2"/>
</dbReference>
<dbReference type="PANTHER" id="PTHR44757:SF2">
    <property type="entry name" value="BIOFILM ARCHITECTURE MAINTENANCE PROTEIN MBAA"/>
    <property type="match status" value="1"/>
</dbReference>
<feature type="domain" description="EAL" evidence="7">
    <location>
        <begin position="790"/>
        <end position="1042"/>
    </location>
</feature>
<dbReference type="SMART" id="SM00052">
    <property type="entry name" value="EAL"/>
    <property type="match status" value="1"/>
</dbReference>
<dbReference type="SMART" id="SM00267">
    <property type="entry name" value="GGDEF"/>
    <property type="match status" value="1"/>
</dbReference>
<dbReference type="InterPro" id="IPR035919">
    <property type="entry name" value="EAL_sf"/>
</dbReference>
<dbReference type="Pfam" id="PF00072">
    <property type="entry name" value="Response_reg"/>
    <property type="match status" value="2"/>
</dbReference>
<evidence type="ECO:0000259" key="4">
    <source>
        <dbReference type="PROSITE" id="PS50110"/>
    </source>
</evidence>
<dbReference type="CDD" id="cd17598">
    <property type="entry name" value="REC_hyHK"/>
    <property type="match status" value="1"/>
</dbReference>
<dbReference type="InterPro" id="IPR003018">
    <property type="entry name" value="GAF"/>
</dbReference>
<dbReference type="Pfam" id="PF13426">
    <property type="entry name" value="PAS_9"/>
    <property type="match status" value="1"/>
</dbReference>
<feature type="modified residue" description="4-aspartylphosphate" evidence="3">
    <location>
        <position position="1106"/>
    </location>
</feature>
<dbReference type="InterPro" id="IPR035965">
    <property type="entry name" value="PAS-like_dom_sf"/>
</dbReference>
<dbReference type="PROSITE" id="PS50883">
    <property type="entry name" value="EAL"/>
    <property type="match status" value="1"/>
</dbReference>
<evidence type="ECO:0000259" key="7">
    <source>
        <dbReference type="PROSITE" id="PS50883"/>
    </source>
</evidence>
<dbReference type="Pfam" id="PF00563">
    <property type="entry name" value="EAL"/>
    <property type="match status" value="1"/>
</dbReference>
<proteinExistence type="predicted"/>
<dbReference type="Pfam" id="PF00990">
    <property type="entry name" value="GGDEF"/>
    <property type="match status" value="1"/>
</dbReference>
<dbReference type="Gene3D" id="3.30.450.40">
    <property type="match status" value="1"/>
</dbReference>
<dbReference type="RefSeq" id="WP_369289390.1">
    <property type="nucleotide sequence ID" value="NZ_JBFTEG010000026.1"/>
</dbReference>
<dbReference type="SMART" id="SM00091">
    <property type="entry name" value="PAS"/>
    <property type="match status" value="2"/>
</dbReference>
<protein>
    <submittedName>
        <fullName evidence="9">EAL domain-containing protein</fullName>
    </submittedName>
</protein>
<dbReference type="SUPFAM" id="SSF141868">
    <property type="entry name" value="EAL domain-like"/>
    <property type="match status" value="1"/>
</dbReference>
<feature type="domain" description="Response regulatory" evidence="4">
    <location>
        <begin position="1057"/>
        <end position="1172"/>
    </location>
</feature>
<organism evidence="9 10">
    <name type="scientific">Pseudomonas zhanjiangensis</name>
    <dbReference type="NCBI Taxonomy" id="3239015"/>
    <lineage>
        <taxon>Bacteria</taxon>
        <taxon>Pseudomonadati</taxon>
        <taxon>Pseudomonadota</taxon>
        <taxon>Gammaproteobacteria</taxon>
        <taxon>Pseudomonadales</taxon>
        <taxon>Pseudomonadaceae</taxon>
        <taxon>Pseudomonas</taxon>
    </lineage>
</organism>
<dbReference type="InterPro" id="IPR001633">
    <property type="entry name" value="EAL_dom"/>
</dbReference>
<dbReference type="Gene3D" id="3.30.70.270">
    <property type="match status" value="1"/>
</dbReference>
<evidence type="ECO:0000259" key="8">
    <source>
        <dbReference type="PROSITE" id="PS50887"/>
    </source>
</evidence>
<accession>A0ABV3Z0W6</accession>
<evidence type="ECO:0000256" key="1">
    <source>
        <dbReference type="ARBA" id="ARBA00022679"/>
    </source>
</evidence>
<evidence type="ECO:0000256" key="3">
    <source>
        <dbReference type="PROSITE-ProRule" id="PRU00169"/>
    </source>
</evidence>
<dbReference type="PROSITE" id="PS50110">
    <property type="entry name" value="RESPONSE_REGULATORY"/>
    <property type="match status" value="2"/>
</dbReference>
<evidence type="ECO:0000313" key="9">
    <source>
        <dbReference type="EMBL" id="MEX6504455.1"/>
    </source>
</evidence>
<dbReference type="PROSITE" id="PS50112">
    <property type="entry name" value="PAS"/>
    <property type="match status" value="1"/>
</dbReference>
<dbReference type="CDD" id="cd01949">
    <property type="entry name" value="GGDEF"/>
    <property type="match status" value="1"/>
</dbReference>
<name>A0ABV3Z0W6_9PSED</name>
<dbReference type="PROSITE" id="PS50887">
    <property type="entry name" value="GGDEF"/>
    <property type="match status" value="1"/>
</dbReference>
<dbReference type="SUPFAM" id="SSF55785">
    <property type="entry name" value="PYP-like sensor domain (PAS domain)"/>
    <property type="match status" value="2"/>
</dbReference>
<dbReference type="CDD" id="cd01948">
    <property type="entry name" value="EAL"/>
    <property type="match status" value="1"/>
</dbReference>
<dbReference type="Proteomes" id="UP001560296">
    <property type="component" value="Unassembled WGS sequence"/>
</dbReference>
<reference evidence="9 10" key="1">
    <citation type="submission" date="2024-07" db="EMBL/GenBank/DDBJ databases">
        <authorList>
            <person name="Li M."/>
        </authorList>
    </citation>
    <scope>NUCLEOTIDE SEQUENCE [LARGE SCALE GENOMIC DNA]</scope>
    <source>
        <strain evidence="9 10">25A3E</strain>
    </source>
</reference>
<dbReference type="InterPro" id="IPR000160">
    <property type="entry name" value="GGDEF_dom"/>
</dbReference>
<dbReference type="EMBL" id="JBFTEG010000026">
    <property type="protein sequence ID" value="MEX6504455.1"/>
    <property type="molecule type" value="Genomic_DNA"/>
</dbReference>
<dbReference type="InterPro" id="IPR043128">
    <property type="entry name" value="Rev_trsase/Diguanyl_cyclase"/>
</dbReference>
<feature type="modified residue" description="4-aspartylphosphate" evidence="3">
    <location>
        <position position="55"/>
    </location>
</feature>
<dbReference type="PANTHER" id="PTHR44757">
    <property type="entry name" value="DIGUANYLATE CYCLASE DGCP"/>
    <property type="match status" value="1"/>
</dbReference>
<dbReference type="InterPro" id="IPR013656">
    <property type="entry name" value="PAS_4"/>
</dbReference>
<dbReference type="CDD" id="cd17569">
    <property type="entry name" value="REC_HupR-like"/>
    <property type="match status" value="1"/>
</dbReference>
<dbReference type="CDD" id="cd00130">
    <property type="entry name" value="PAS"/>
    <property type="match status" value="1"/>
</dbReference>
<evidence type="ECO:0000259" key="6">
    <source>
        <dbReference type="PROSITE" id="PS50113"/>
    </source>
</evidence>
<comment type="caution">
    <text evidence="9">The sequence shown here is derived from an EMBL/GenBank/DDBJ whole genome shotgun (WGS) entry which is preliminary data.</text>
</comment>
<dbReference type="SUPFAM" id="SSF52172">
    <property type="entry name" value="CheY-like"/>
    <property type="match status" value="2"/>
</dbReference>
<dbReference type="InterPro" id="IPR001789">
    <property type="entry name" value="Sig_transdc_resp-reg_receiver"/>
</dbReference>
<feature type="domain" description="PAC" evidence="6">
    <location>
        <begin position="561"/>
        <end position="616"/>
    </location>
</feature>
<dbReference type="InterPro" id="IPR029016">
    <property type="entry name" value="GAF-like_dom_sf"/>
</dbReference>
<feature type="domain" description="PAS" evidence="5">
    <location>
        <begin position="494"/>
        <end position="561"/>
    </location>
</feature>
<evidence type="ECO:0000313" key="10">
    <source>
        <dbReference type="Proteomes" id="UP001560296"/>
    </source>
</evidence>
<sequence length="1191" mass="133234">MFTDAEILIVEDSPTQATELQFLLEAAGCQTRIARNGVEALVCLAERLPTIVISDIVMPEMDGYELCRQLKGDPRTASIPVILVTSLADARDVVHGLACGADNFIVKPYDEKFLMSRIRYFMVNLELRSNERVQMGMEVMLEGERHFITAGRQQILDLLISTYEQGVRLNNELHAKHDELARSNSLLNCLFHFTSGLSDAHSERHVIEAALGRILEFPNAIGAWLLLSESGESGDEVRVAGARGRAGNSPFNMERMTSCVQECPCRHAWLSDQLSAPSNIAGCPALAPMTERSHACIPLQVGGETIGMLNVVRSQGQPWPEDALIALASIGRQLAMALGRGRLFESLEHLVEQRTRALTQSEALLRKILDNLPIGVSVADSQGRLILSNPENGLIWAGQQPAELADYAHYQGTWAEDGEPLQDGDWPLARAVREGQALRNQAIDIRAPDGSHRSTLNSAVPYLDEKGAVQGAIAVIQDVSAQRQRDLEIRIRTQAMEASVNAIVITDNQREDQPIIYVNPAFERITGYRSAEVLGRNCRFLQGTDRDQPELEVIRRALATQEESWVVLRNYRKDGSAFWNEFSLAPVVNDRGKVSHFVGILHDITEAKRYQEELEHQANHDGLTGLPNRNLLNDRIQQAIAFAGRKQGRFTLAFIDLDHFKVVNDSLGHNAGDQLLVQMSARLQACVRETDTVARLGGDEFVILLADGGQLNQSIGSLERFKRNLAEPLVLDGQEVVVGCSIGFCCFPEDGEDLDTLLRHADTAMYQAKHQGRNRICAFTPQMNEQMQGRLLLEREIRQALQHGEFNVVYQPQLDLHSGRLCGFEALVRWSHEGKKVMPGEFIPLAEETGLIVDIDFHVFDAVCRQLRQWKYLLLNGSIAVNFSAISFMAPEFVERIEAILRQHEVAPTLVKLEVTESMLMTNADEVLARMRTLIALGIRFAIDDFGTGYSSLGYLKRFPFSELKIDRSFVSDVHHDPDSASLVRSMISIGHNLGLKVIAEGVESAEQLGFLRTAGCDELQGYYYSPPLPPEACLQFLDEGRELKLPGILADGDQRYLLLIDDEPGVIRALERELRQENYRILVARNSMEALSLLATHPVDVVLTDLRLPDMSGVEILRRIRILYPEIIRMVLSGSTEVRNILKAINEGVIYRFITKPWEADDLRSQVREAFGQRLLVQEHQRMRQRLLCG</sequence>
<dbReference type="Gene3D" id="3.20.20.450">
    <property type="entry name" value="EAL domain"/>
    <property type="match status" value="1"/>
</dbReference>
<gene>
    <name evidence="9" type="ORF">AB5S05_20575</name>
</gene>
<dbReference type="InterPro" id="IPR001610">
    <property type="entry name" value="PAC"/>
</dbReference>
<dbReference type="SUPFAM" id="SSF55073">
    <property type="entry name" value="Nucleotide cyclase"/>
    <property type="match status" value="1"/>
</dbReference>
<dbReference type="InterPro" id="IPR000700">
    <property type="entry name" value="PAS-assoc_C"/>
</dbReference>
<evidence type="ECO:0000256" key="2">
    <source>
        <dbReference type="ARBA" id="ARBA00022777"/>
    </source>
</evidence>
<keyword evidence="1" id="KW-0808">Transferase</keyword>
<dbReference type="PROSITE" id="PS50113">
    <property type="entry name" value="PAC"/>
    <property type="match status" value="2"/>
</dbReference>
<feature type="domain" description="PAC" evidence="6">
    <location>
        <begin position="439"/>
        <end position="491"/>
    </location>
</feature>
<dbReference type="InterPro" id="IPR000014">
    <property type="entry name" value="PAS"/>
</dbReference>
<dbReference type="SUPFAM" id="SSF55781">
    <property type="entry name" value="GAF domain-like"/>
    <property type="match status" value="1"/>
</dbReference>
<keyword evidence="2" id="KW-0418">Kinase</keyword>
<dbReference type="NCBIfam" id="TIGR00229">
    <property type="entry name" value="sensory_box"/>
    <property type="match status" value="2"/>
</dbReference>
<dbReference type="Pfam" id="PF08448">
    <property type="entry name" value="PAS_4"/>
    <property type="match status" value="1"/>
</dbReference>
<evidence type="ECO:0000259" key="5">
    <source>
        <dbReference type="PROSITE" id="PS50112"/>
    </source>
</evidence>
<feature type="domain" description="GGDEF" evidence="8">
    <location>
        <begin position="648"/>
        <end position="781"/>
    </location>
</feature>
<dbReference type="Pfam" id="PF13185">
    <property type="entry name" value="GAF_2"/>
    <property type="match status" value="1"/>
</dbReference>
<dbReference type="Gene3D" id="3.40.50.2300">
    <property type="match status" value="2"/>
</dbReference>
<keyword evidence="3" id="KW-0597">Phosphoprotein</keyword>
<dbReference type="NCBIfam" id="TIGR00254">
    <property type="entry name" value="GGDEF"/>
    <property type="match status" value="1"/>
</dbReference>
<keyword evidence="10" id="KW-1185">Reference proteome</keyword>
<dbReference type="SMART" id="SM00448">
    <property type="entry name" value="REC"/>
    <property type="match status" value="2"/>
</dbReference>
<dbReference type="InterPro" id="IPR052155">
    <property type="entry name" value="Biofilm_reg_signaling"/>
</dbReference>
<dbReference type="InterPro" id="IPR011006">
    <property type="entry name" value="CheY-like_superfamily"/>
</dbReference>
<feature type="domain" description="Response regulatory" evidence="4">
    <location>
        <begin position="6"/>
        <end position="122"/>
    </location>
</feature>
<dbReference type="InterPro" id="IPR029787">
    <property type="entry name" value="Nucleotide_cyclase"/>
</dbReference>